<evidence type="ECO:0000259" key="8">
    <source>
        <dbReference type="Pfam" id="PF00195"/>
    </source>
</evidence>
<dbReference type="PANTHER" id="PTHR11877">
    <property type="entry name" value="HYDROXYMETHYLGLUTARYL-COA SYNTHASE"/>
    <property type="match status" value="1"/>
</dbReference>
<name>A0A100WGK7_MYCCR</name>
<dbReference type="Pfam" id="PF02797">
    <property type="entry name" value="Chal_sti_synt_C"/>
    <property type="match status" value="1"/>
</dbReference>
<evidence type="ECO:0000256" key="3">
    <source>
        <dbReference type="ARBA" id="ARBA00011738"/>
    </source>
</evidence>
<evidence type="ECO:0000256" key="5">
    <source>
        <dbReference type="ARBA" id="ARBA00022832"/>
    </source>
</evidence>
<feature type="active site" description="Acyl-thioester intermediate" evidence="7">
    <location>
        <position position="148"/>
    </location>
</feature>
<feature type="domain" description="Chalcone/stilbene synthase N-terminal" evidence="8">
    <location>
        <begin position="75"/>
        <end position="208"/>
    </location>
</feature>
<sequence length="362" mass="38457">MGINVAEVSNHSTIAGVHGVLPPHRYTQDEVTETLLALPGYREHEPVVRALHKSAKVQSRYLVRPIEEYARLTDFGETNNLFIEHATDLGCAALSGALDEAGLRPEDVDLIITTTVTGAVVPSLDARIAGRLGLRPDVRRLPIFGLGCVAGAAGIARLHDYLRGAPDKVAVLVSVELCSLTSKHNPSMPTLVAGALFGDGASAVVAVGRDRAERLDPTGPDVLDSTSHLYPDSLHAMGWDIGTKGFEIVLSAEVPAFVGRYLGDDVTGFLAAHDLTVDDVSTWVSHPGGPKVIEAIIDTLGLPSDALDLTWQSLAEVGNLSSSSVLHVLRDTIRKRPPGGTPGVLMAMGPGFCSELVLLRWR</sequence>
<keyword evidence="4" id="KW-0808">Transferase</keyword>
<dbReference type="PIRSF" id="PIRSF000451">
    <property type="entry name" value="PKS_III"/>
    <property type="match status" value="1"/>
</dbReference>
<dbReference type="FunFam" id="3.40.47.10:FF:000014">
    <property type="entry name" value="Chalcone synthase 1"/>
    <property type="match status" value="1"/>
</dbReference>
<comment type="caution">
    <text evidence="10">The sequence shown here is derived from an EMBL/GenBank/DDBJ whole genome shotgun (WGS) entry which is preliminary data.</text>
</comment>
<comment type="pathway">
    <text evidence="1">Lipid metabolism; fatty acid biosynthesis.</text>
</comment>
<evidence type="ECO:0000256" key="2">
    <source>
        <dbReference type="ARBA" id="ARBA00005531"/>
    </source>
</evidence>
<dbReference type="Proteomes" id="UP000069443">
    <property type="component" value="Unassembled WGS sequence"/>
</dbReference>
<dbReference type="SUPFAM" id="SSF53901">
    <property type="entry name" value="Thiolase-like"/>
    <property type="match status" value="1"/>
</dbReference>
<dbReference type="RefSeq" id="WP_062658615.1">
    <property type="nucleotide sequence ID" value="NZ_CATORR010000001.1"/>
</dbReference>
<dbReference type="PANTHER" id="PTHR11877:SF99">
    <property type="entry name" value="1,3,6,8-TETRAHYDROXYNAPHTHALENE SYNTHASE"/>
    <property type="match status" value="1"/>
</dbReference>
<dbReference type="OrthoDB" id="9786288at2"/>
<dbReference type="GO" id="GO:0016747">
    <property type="term" value="F:acyltransferase activity, transferring groups other than amino-acyl groups"/>
    <property type="evidence" value="ECO:0007669"/>
    <property type="project" value="InterPro"/>
</dbReference>
<dbReference type="AlphaFoldDB" id="A0A100WGK7"/>
<dbReference type="GO" id="GO:0034081">
    <property type="term" value="C:polyketide synthase complex"/>
    <property type="evidence" value="ECO:0007669"/>
    <property type="project" value="UniProtKB-ARBA"/>
</dbReference>
<dbReference type="GO" id="GO:0071770">
    <property type="term" value="P:DIM/DIP cell wall layer assembly"/>
    <property type="evidence" value="ECO:0007669"/>
    <property type="project" value="UniProtKB-ARBA"/>
</dbReference>
<organism evidence="10 11">
    <name type="scientific">Mycolicibacterium canariasense</name>
    <name type="common">Mycobacterium canariasense</name>
    <dbReference type="NCBI Taxonomy" id="228230"/>
    <lineage>
        <taxon>Bacteria</taxon>
        <taxon>Bacillati</taxon>
        <taxon>Actinomycetota</taxon>
        <taxon>Actinomycetes</taxon>
        <taxon>Mycobacteriales</taxon>
        <taxon>Mycobacteriaceae</taxon>
        <taxon>Mycolicibacterium</taxon>
    </lineage>
</organism>
<keyword evidence="6" id="KW-0012">Acyltransferase</keyword>
<dbReference type="Gene3D" id="3.40.47.10">
    <property type="match status" value="2"/>
</dbReference>
<keyword evidence="5" id="KW-0276">Fatty acid metabolism</keyword>
<dbReference type="UniPathway" id="UPA00094"/>
<dbReference type="InterPro" id="IPR001099">
    <property type="entry name" value="Chalcone/stilbene_synt_N"/>
</dbReference>
<evidence type="ECO:0000256" key="4">
    <source>
        <dbReference type="ARBA" id="ARBA00022679"/>
    </source>
</evidence>
<evidence type="ECO:0000313" key="10">
    <source>
        <dbReference type="EMBL" id="GAS97780.1"/>
    </source>
</evidence>
<dbReference type="EMBL" id="BCSY01000076">
    <property type="protein sequence ID" value="GAS97780.1"/>
    <property type="molecule type" value="Genomic_DNA"/>
</dbReference>
<dbReference type="FunFam" id="3.40.47.10:FF:000053">
    <property type="entry name" value="Alpha-pyrone synthesis polyketide synthase"/>
    <property type="match status" value="1"/>
</dbReference>
<gene>
    <name evidence="10" type="ORF">RMCC_4746</name>
</gene>
<keyword evidence="5" id="KW-0443">Lipid metabolism</keyword>
<protein>
    <submittedName>
        <fullName evidence="10">Chalcone/stilbene synthase</fullName>
    </submittedName>
</protein>
<dbReference type="CDD" id="cd00831">
    <property type="entry name" value="CHS_like"/>
    <property type="match status" value="1"/>
</dbReference>
<dbReference type="InterPro" id="IPR011141">
    <property type="entry name" value="Polyketide_synthase_type-III"/>
</dbReference>
<keyword evidence="11" id="KW-1185">Reference proteome</keyword>
<dbReference type="GO" id="GO:0030639">
    <property type="term" value="P:polyketide biosynthetic process"/>
    <property type="evidence" value="ECO:0007669"/>
    <property type="project" value="TreeGrafter"/>
</dbReference>
<reference evidence="11" key="1">
    <citation type="journal article" date="2016" name="Genome Announc.">
        <title>Draft Genome Sequences of Five Rapidly Growing Mycobacterium Species, M. thermoresistibile, M. fortuitum subsp. acetamidolyticum, M. canariasense, M. brisbanense, and M. novocastrense.</title>
        <authorList>
            <person name="Katahira K."/>
            <person name="Ogura Y."/>
            <person name="Gotoh Y."/>
            <person name="Hayashi T."/>
        </authorList>
    </citation>
    <scope>NUCLEOTIDE SEQUENCE [LARGE SCALE GENOMIC DNA]</scope>
    <source>
        <strain evidence="11">JCM15298</strain>
    </source>
</reference>
<proteinExistence type="inferred from homology"/>
<evidence type="ECO:0000256" key="7">
    <source>
        <dbReference type="PIRSR" id="PIRSR000451-1"/>
    </source>
</evidence>
<dbReference type="Pfam" id="PF00195">
    <property type="entry name" value="Chal_sti_synt_N"/>
    <property type="match status" value="1"/>
</dbReference>
<reference evidence="11" key="2">
    <citation type="submission" date="2016-02" db="EMBL/GenBank/DDBJ databases">
        <title>Draft genome sequence of five rapidly growing Mycobacterium species.</title>
        <authorList>
            <person name="Katahira K."/>
            <person name="Gotou Y."/>
            <person name="Iida K."/>
            <person name="Ogura Y."/>
            <person name="Hayashi T."/>
        </authorList>
    </citation>
    <scope>NUCLEOTIDE SEQUENCE [LARGE SCALE GENOMIC DNA]</scope>
    <source>
        <strain evidence="11">JCM15298</strain>
    </source>
</reference>
<comment type="subunit">
    <text evidence="3">Homodimer.</text>
</comment>
<evidence type="ECO:0000256" key="1">
    <source>
        <dbReference type="ARBA" id="ARBA00005194"/>
    </source>
</evidence>
<dbReference type="GO" id="GO:0006633">
    <property type="term" value="P:fatty acid biosynthetic process"/>
    <property type="evidence" value="ECO:0007669"/>
    <property type="project" value="UniProtKB-UniPathway"/>
</dbReference>
<dbReference type="InterPro" id="IPR012328">
    <property type="entry name" value="Chalcone/stilbene_synt_C"/>
</dbReference>
<accession>A0A100WGK7</accession>
<dbReference type="STRING" id="228230.RMCC_4746"/>
<evidence type="ECO:0000313" key="11">
    <source>
        <dbReference type="Proteomes" id="UP000069443"/>
    </source>
</evidence>
<comment type="similarity">
    <text evidence="2">Belongs to the thiolase-like superfamily. Chalcone/stilbene synthases family.</text>
</comment>
<feature type="domain" description="Chalcone/stilbene synthase C-terminal" evidence="9">
    <location>
        <begin position="226"/>
        <end position="360"/>
    </location>
</feature>
<dbReference type="InterPro" id="IPR016039">
    <property type="entry name" value="Thiolase-like"/>
</dbReference>
<evidence type="ECO:0000256" key="6">
    <source>
        <dbReference type="ARBA" id="ARBA00023315"/>
    </source>
</evidence>
<evidence type="ECO:0000259" key="9">
    <source>
        <dbReference type="Pfam" id="PF02797"/>
    </source>
</evidence>